<proteinExistence type="predicted"/>
<sequence>MVNNAILGVLQLHQTLNDLQVGVPYDFSFDFLIVANQTNGLMENCAIYMHHDALTVDNLIVRTTSITLPTMAATWKTYGGTYTPTSSSIVLGISVGCSPYFVNNFKH</sequence>
<dbReference type="AlphaFoldDB" id="A0A423VMH6"/>
<evidence type="ECO:0000313" key="2">
    <source>
        <dbReference type="Proteomes" id="UP000283895"/>
    </source>
</evidence>
<dbReference type="Proteomes" id="UP000283895">
    <property type="component" value="Unassembled WGS sequence"/>
</dbReference>
<dbReference type="OrthoDB" id="3565477at2759"/>
<comment type="caution">
    <text evidence="1">The sequence shown here is derived from an EMBL/GenBank/DDBJ whole genome shotgun (WGS) entry which is preliminary data.</text>
</comment>
<dbReference type="STRING" id="356882.A0A423VMH6"/>
<accession>A0A423VMH6</accession>
<protein>
    <submittedName>
        <fullName evidence="1">Uncharacterized protein</fullName>
    </submittedName>
</protein>
<keyword evidence="2" id="KW-1185">Reference proteome</keyword>
<dbReference type="EMBL" id="LKEA01000051">
    <property type="protein sequence ID" value="ROV92210.1"/>
    <property type="molecule type" value="Genomic_DNA"/>
</dbReference>
<name>A0A423VMH6_9PEZI</name>
<evidence type="ECO:0000313" key="1">
    <source>
        <dbReference type="EMBL" id="ROV92210.1"/>
    </source>
</evidence>
<gene>
    <name evidence="1" type="ORF">VMCG_09305</name>
</gene>
<reference evidence="1 2" key="1">
    <citation type="submission" date="2015-09" db="EMBL/GenBank/DDBJ databases">
        <title>Host preference determinants of Valsa canker pathogens revealed by comparative genomics.</title>
        <authorList>
            <person name="Yin Z."/>
            <person name="Huang L."/>
        </authorList>
    </citation>
    <scope>NUCLEOTIDE SEQUENCE [LARGE SCALE GENOMIC DNA]</scope>
    <source>
        <strain evidence="1 2">03-1</strain>
    </source>
</reference>
<organism evidence="1 2">
    <name type="scientific">Cytospora schulzeri</name>
    <dbReference type="NCBI Taxonomy" id="448051"/>
    <lineage>
        <taxon>Eukaryota</taxon>
        <taxon>Fungi</taxon>
        <taxon>Dikarya</taxon>
        <taxon>Ascomycota</taxon>
        <taxon>Pezizomycotina</taxon>
        <taxon>Sordariomycetes</taxon>
        <taxon>Sordariomycetidae</taxon>
        <taxon>Diaporthales</taxon>
        <taxon>Cytosporaceae</taxon>
        <taxon>Cytospora</taxon>
    </lineage>
</organism>